<keyword evidence="2" id="KW-1185">Reference proteome</keyword>
<protein>
    <submittedName>
        <fullName evidence="1">Uncharacterized protein</fullName>
    </submittedName>
</protein>
<dbReference type="EMBL" id="BGPR01002859">
    <property type="protein sequence ID" value="GBM80080.1"/>
    <property type="molecule type" value="Genomic_DNA"/>
</dbReference>
<proteinExistence type="predicted"/>
<name>A0A4Y2IQZ0_ARAVE</name>
<dbReference type="OrthoDB" id="8019911at2759"/>
<evidence type="ECO:0000313" key="2">
    <source>
        <dbReference type="Proteomes" id="UP000499080"/>
    </source>
</evidence>
<reference evidence="1 2" key="1">
    <citation type="journal article" date="2019" name="Sci. Rep.">
        <title>Orb-weaving spider Araneus ventricosus genome elucidates the spidroin gene catalogue.</title>
        <authorList>
            <person name="Kono N."/>
            <person name="Nakamura H."/>
            <person name="Ohtoshi R."/>
            <person name="Moran D.A.P."/>
            <person name="Shinohara A."/>
            <person name="Yoshida Y."/>
            <person name="Fujiwara M."/>
            <person name="Mori M."/>
            <person name="Tomita M."/>
            <person name="Arakawa K."/>
        </authorList>
    </citation>
    <scope>NUCLEOTIDE SEQUENCE [LARGE SCALE GENOMIC DNA]</scope>
</reference>
<sequence length="120" mass="13482">MFSWEISTSLQLESKTTRKSGKLKSALDKAAPRQAGQLNYTSQFSTGIKYIKGENNIVVDTLSRVTEVSSIDYDQIADAQTQDEELKSLQIITSLNLKEYPLPSGRPERRRYSVYSLGCV</sequence>
<organism evidence="1 2">
    <name type="scientific">Araneus ventricosus</name>
    <name type="common">Orbweaver spider</name>
    <name type="synonym">Epeira ventricosa</name>
    <dbReference type="NCBI Taxonomy" id="182803"/>
    <lineage>
        <taxon>Eukaryota</taxon>
        <taxon>Metazoa</taxon>
        <taxon>Ecdysozoa</taxon>
        <taxon>Arthropoda</taxon>
        <taxon>Chelicerata</taxon>
        <taxon>Arachnida</taxon>
        <taxon>Araneae</taxon>
        <taxon>Araneomorphae</taxon>
        <taxon>Entelegynae</taxon>
        <taxon>Araneoidea</taxon>
        <taxon>Araneidae</taxon>
        <taxon>Araneus</taxon>
    </lineage>
</organism>
<accession>A0A4Y2IQZ0</accession>
<comment type="caution">
    <text evidence="1">The sequence shown here is derived from an EMBL/GenBank/DDBJ whole genome shotgun (WGS) entry which is preliminary data.</text>
</comment>
<dbReference type="AlphaFoldDB" id="A0A4Y2IQZ0"/>
<evidence type="ECO:0000313" key="1">
    <source>
        <dbReference type="EMBL" id="GBM80080.1"/>
    </source>
</evidence>
<gene>
    <name evidence="1" type="ORF">AVEN_21797_1</name>
</gene>
<dbReference type="Proteomes" id="UP000499080">
    <property type="component" value="Unassembled WGS sequence"/>
</dbReference>